<dbReference type="InParanoid" id="F0XXC5"/>
<organism evidence="4">
    <name type="scientific">Aureococcus anophagefferens</name>
    <name type="common">Harmful bloom alga</name>
    <dbReference type="NCBI Taxonomy" id="44056"/>
    <lineage>
        <taxon>Eukaryota</taxon>
        <taxon>Sar</taxon>
        <taxon>Stramenopiles</taxon>
        <taxon>Ochrophyta</taxon>
        <taxon>Pelagophyceae</taxon>
        <taxon>Pelagomonadales</taxon>
        <taxon>Pelagomonadaceae</taxon>
        <taxon>Aureococcus</taxon>
    </lineage>
</organism>
<reference evidence="3 4" key="1">
    <citation type="journal article" date="2011" name="Proc. Natl. Acad. Sci. U.S.A.">
        <title>Niche of harmful alga Aureococcus anophagefferens revealed through ecogenomics.</title>
        <authorList>
            <person name="Gobler C.J."/>
            <person name="Berry D.L."/>
            <person name="Dyhrman S.T."/>
            <person name="Wilhelm S.W."/>
            <person name="Salamov A."/>
            <person name="Lobanov A.V."/>
            <person name="Zhang Y."/>
            <person name="Collier J.L."/>
            <person name="Wurch L.L."/>
            <person name="Kustka A.B."/>
            <person name="Dill B.D."/>
            <person name="Shah M."/>
            <person name="VerBerkmoes N.C."/>
            <person name="Kuo A."/>
            <person name="Terry A."/>
            <person name="Pangilinan J."/>
            <person name="Lindquist E.A."/>
            <person name="Lucas S."/>
            <person name="Paulsen I.T."/>
            <person name="Hattenrath-Lehmann T.K."/>
            <person name="Talmage S.C."/>
            <person name="Walker E.A."/>
            <person name="Koch F."/>
            <person name="Burson A.M."/>
            <person name="Marcoval M.A."/>
            <person name="Tang Y.Z."/>
            <person name="Lecleir G.R."/>
            <person name="Coyne K.J."/>
            <person name="Berg G.M."/>
            <person name="Bertrand E.M."/>
            <person name="Saito M.A."/>
            <person name="Gladyshev V.N."/>
            <person name="Grigoriev I.V."/>
        </authorList>
    </citation>
    <scope>NUCLEOTIDE SEQUENCE [LARGE SCALE GENOMIC DNA]</scope>
    <source>
        <strain evidence="4">CCMP 1984</strain>
    </source>
</reference>
<dbReference type="eggNOG" id="ENOG502STUC">
    <property type="taxonomic scope" value="Eukaryota"/>
</dbReference>
<evidence type="ECO:0000259" key="2">
    <source>
        <dbReference type="Pfam" id="PF00535"/>
    </source>
</evidence>
<accession>F0XXC5</accession>
<dbReference type="Gene3D" id="3.90.550.10">
    <property type="entry name" value="Spore Coat Polysaccharide Biosynthesis Protein SpsA, Chain A"/>
    <property type="match status" value="1"/>
</dbReference>
<feature type="signal peptide" evidence="1">
    <location>
        <begin position="1"/>
        <end position="17"/>
    </location>
</feature>
<dbReference type="GeneID" id="20223353"/>
<dbReference type="RefSeq" id="XP_009033031.1">
    <property type="nucleotide sequence ID" value="XM_009034783.1"/>
</dbReference>
<gene>
    <name evidence="3" type="ORF">AURANDRAFT_61182</name>
</gene>
<dbReference type="PANTHER" id="PTHR43685">
    <property type="entry name" value="GLYCOSYLTRANSFERASE"/>
    <property type="match status" value="1"/>
</dbReference>
<sequence length="353" mass="37311">MMRAAIVVALPAALCAAVAPSRDFYRNGTSLPSLGPRPYVSAIVMSYNHKGNIAKIAELLHAEPGVGEIVVAEDGSTDGSPEAWRAHLAPRDKLVASADVHEIRAYNGGARAATGAVYCFLQDDDLPDDAGWAREVLALFEAFRGARLGVVSGLAAEVCQVELGEVQVDHPAAMKNAKVTRPLPFVAPDLAGAAPGRGSPPFAFATEAWLSPLCVRADAWAALGGFDETLSAPGEPGIGLDIHLSLRAAADFGFTVGAHGAKFTRGVGGHGTVSDPAKAALRLRKRNEISQRIRQVAGCRWPPEMLTRAAELNARYLRPRAGAEDQRAAVEAQCKPFLRRPCPPRGQGGRRPP</sequence>
<dbReference type="Pfam" id="PF00535">
    <property type="entry name" value="Glycos_transf_2"/>
    <property type="match status" value="1"/>
</dbReference>
<evidence type="ECO:0000313" key="3">
    <source>
        <dbReference type="EMBL" id="EGB11918.1"/>
    </source>
</evidence>
<dbReference type="InterPro" id="IPR050834">
    <property type="entry name" value="Glycosyltransf_2"/>
</dbReference>
<dbReference type="Proteomes" id="UP000002729">
    <property type="component" value="Unassembled WGS sequence"/>
</dbReference>
<feature type="domain" description="Glycosyltransferase 2-like" evidence="2">
    <location>
        <begin position="41"/>
        <end position="142"/>
    </location>
</feature>
<dbReference type="KEGG" id="aaf:AURANDRAFT_61182"/>
<evidence type="ECO:0000313" key="4">
    <source>
        <dbReference type="Proteomes" id="UP000002729"/>
    </source>
</evidence>
<keyword evidence="1" id="KW-0732">Signal</keyword>
<name>F0XXC5_AURAN</name>
<dbReference type="CDD" id="cd00761">
    <property type="entry name" value="Glyco_tranf_GTA_type"/>
    <property type="match status" value="1"/>
</dbReference>
<evidence type="ECO:0000256" key="1">
    <source>
        <dbReference type="SAM" id="SignalP"/>
    </source>
</evidence>
<protein>
    <recommendedName>
        <fullName evidence="2">Glycosyltransferase 2-like domain-containing protein</fullName>
    </recommendedName>
</protein>
<dbReference type="InterPro" id="IPR001173">
    <property type="entry name" value="Glyco_trans_2-like"/>
</dbReference>
<keyword evidence="4" id="KW-1185">Reference proteome</keyword>
<dbReference type="SUPFAM" id="SSF53448">
    <property type="entry name" value="Nucleotide-diphospho-sugar transferases"/>
    <property type="match status" value="1"/>
</dbReference>
<proteinExistence type="predicted"/>
<dbReference type="InterPro" id="IPR029044">
    <property type="entry name" value="Nucleotide-diphossugar_trans"/>
</dbReference>
<feature type="chain" id="PRO_5003261162" description="Glycosyltransferase 2-like domain-containing protein" evidence="1">
    <location>
        <begin position="18"/>
        <end position="353"/>
    </location>
</feature>
<dbReference type="PANTHER" id="PTHR43685:SF2">
    <property type="entry name" value="GLYCOSYLTRANSFERASE 2-LIKE DOMAIN-CONTAINING PROTEIN"/>
    <property type="match status" value="1"/>
</dbReference>
<dbReference type="OrthoDB" id="2918at2759"/>
<dbReference type="EMBL" id="GL833121">
    <property type="protein sequence ID" value="EGB11918.1"/>
    <property type="molecule type" value="Genomic_DNA"/>
</dbReference>
<dbReference type="AlphaFoldDB" id="F0XXC5"/>